<dbReference type="InterPro" id="IPR036010">
    <property type="entry name" value="2Fe-2S_ferredoxin-like_sf"/>
</dbReference>
<reference evidence="2 3" key="1">
    <citation type="journal article" date="2014" name="Int. J. Syst. Evol. Microbiol.">
        <title>Complete genome sequence of Corynebacterium casei LMG S-19264T (=DSM 44701T), isolated from a smear-ripened cheese.</title>
        <authorList>
            <consortium name="US DOE Joint Genome Institute (JGI-PGF)"/>
            <person name="Walter F."/>
            <person name="Albersmeier A."/>
            <person name="Kalinowski J."/>
            <person name="Ruckert C."/>
        </authorList>
    </citation>
    <scope>NUCLEOTIDE SEQUENCE [LARGE SCALE GENOMIC DNA]</scope>
    <source>
        <strain evidence="2 3">KCTC 19473</strain>
    </source>
</reference>
<feature type="domain" description="2Fe-2S ferredoxin-type" evidence="1">
    <location>
        <begin position="1"/>
        <end position="77"/>
    </location>
</feature>
<dbReference type="EMBL" id="BMXL01000028">
    <property type="protein sequence ID" value="GHD33763.1"/>
    <property type="molecule type" value="Genomic_DNA"/>
</dbReference>
<proteinExistence type="predicted"/>
<dbReference type="GO" id="GO:0051537">
    <property type="term" value="F:2 iron, 2 sulfur cluster binding"/>
    <property type="evidence" value="ECO:0007669"/>
    <property type="project" value="InterPro"/>
</dbReference>
<evidence type="ECO:0000313" key="3">
    <source>
        <dbReference type="Proteomes" id="UP000654947"/>
    </source>
</evidence>
<dbReference type="RefSeq" id="WP_230480246.1">
    <property type="nucleotide sequence ID" value="NZ_BMXL01000028.1"/>
</dbReference>
<dbReference type="Gene3D" id="3.10.20.30">
    <property type="match status" value="1"/>
</dbReference>
<keyword evidence="3" id="KW-1185">Reference proteome</keyword>
<evidence type="ECO:0000259" key="1">
    <source>
        <dbReference type="PROSITE" id="PS51085"/>
    </source>
</evidence>
<dbReference type="InterPro" id="IPR006058">
    <property type="entry name" value="2Fe2S_fd_BS"/>
</dbReference>
<dbReference type="PROSITE" id="PS51085">
    <property type="entry name" value="2FE2S_FER_2"/>
    <property type="match status" value="1"/>
</dbReference>
<dbReference type="PROSITE" id="PS00197">
    <property type="entry name" value="2FE2S_FER_1"/>
    <property type="match status" value="1"/>
</dbReference>
<dbReference type="InterPro" id="IPR001041">
    <property type="entry name" value="2Fe-2S_ferredoxin-type"/>
</dbReference>
<gene>
    <name evidence="2" type="ORF">GCM10007147_38760</name>
</gene>
<protein>
    <recommendedName>
        <fullName evidence="1">2Fe-2S ferredoxin-type domain-containing protein</fullName>
    </recommendedName>
</protein>
<dbReference type="Pfam" id="PF00111">
    <property type="entry name" value="Fer2"/>
    <property type="match status" value="1"/>
</dbReference>
<dbReference type="SUPFAM" id="SSF54292">
    <property type="entry name" value="2Fe-2S ferredoxin-like"/>
    <property type="match status" value="1"/>
</dbReference>
<sequence>MTLTVPLDQSILETVQKVRPDVACYCSEGYCGTCETGVLEGQPEHRGTLMSPEEHDEEGTTLICMGRSRSAKLVLEL</sequence>
<dbReference type="CDD" id="cd00207">
    <property type="entry name" value="fer2"/>
    <property type="match status" value="1"/>
</dbReference>
<dbReference type="AlphaFoldDB" id="A0A918XIH3"/>
<dbReference type="Proteomes" id="UP000654947">
    <property type="component" value="Unassembled WGS sequence"/>
</dbReference>
<dbReference type="InterPro" id="IPR012675">
    <property type="entry name" value="Beta-grasp_dom_sf"/>
</dbReference>
<comment type="caution">
    <text evidence="2">The sequence shown here is derived from an EMBL/GenBank/DDBJ whole genome shotgun (WGS) entry which is preliminary data.</text>
</comment>
<accession>A0A918XIH3</accession>
<organism evidence="2 3">
    <name type="scientific">Nocardiopsis kunsanensis</name>
    <dbReference type="NCBI Taxonomy" id="141693"/>
    <lineage>
        <taxon>Bacteria</taxon>
        <taxon>Bacillati</taxon>
        <taxon>Actinomycetota</taxon>
        <taxon>Actinomycetes</taxon>
        <taxon>Streptosporangiales</taxon>
        <taxon>Nocardiopsidaceae</taxon>
        <taxon>Nocardiopsis</taxon>
    </lineage>
</organism>
<name>A0A918XIH3_9ACTN</name>
<evidence type="ECO:0000313" key="2">
    <source>
        <dbReference type="EMBL" id="GHD33763.1"/>
    </source>
</evidence>